<reference evidence="2" key="1">
    <citation type="journal article" date="2015" name="MBio">
        <title>Genome-resolved metagenomic analysis reveals roles for candidate phyla and other microbial community members in biogeochemical transformations in oil reservoirs.</title>
        <authorList>
            <person name="Hu P."/>
            <person name="Tom L."/>
            <person name="Singh A."/>
            <person name="Thomas B.C."/>
            <person name="Baker B.J."/>
            <person name="Piceno Y.M."/>
            <person name="Andersen G.L."/>
            <person name="Banfield J.F."/>
        </authorList>
    </citation>
    <scope>NUCLEOTIDE SEQUENCE [LARGE SCALE GENOMIC DNA]</scope>
    <source>
        <strain evidence="2">56_747</strain>
    </source>
</reference>
<name>A0A101FSZ8_9EURY</name>
<evidence type="ECO:0000313" key="1">
    <source>
        <dbReference type="EMBL" id="KUK43784.1"/>
    </source>
</evidence>
<dbReference type="PATRIC" id="fig|301375.6.peg.1224"/>
<accession>A0A101FSZ8</accession>
<evidence type="ECO:0000313" key="3">
    <source>
        <dbReference type="Proteomes" id="UP000053961"/>
    </source>
</evidence>
<evidence type="ECO:0000313" key="2">
    <source>
        <dbReference type="EMBL" id="KUK95483.1"/>
    </source>
</evidence>
<gene>
    <name evidence="1" type="ORF">XD72_1854</name>
    <name evidence="2" type="ORF">XE07_1793</name>
</gene>
<evidence type="ECO:0000313" key="4">
    <source>
        <dbReference type="Proteomes" id="UP000057043"/>
    </source>
</evidence>
<reference evidence="3 4" key="2">
    <citation type="journal article" date="2015" name="MBio">
        <title>Genome-Resolved Metagenomic Analysis Reveals Roles for Candidate Phyla and Other Microbial Community Members in Biogeochemical Transformations in Oil Reservoirs.</title>
        <authorList>
            <person name="Hu P."/>
            <person name="Tom L."/>
            <person name="Singh A."/>
            <person name="Thomas B.C."/>
            <person name="Baker B.J."/>
            <person name="Piceno Y.M."/>
            <person name="Andersen G.L."/>
            <person name="Banfield J.F."/>
        </authorList>
    </citation>
    <scope>NUCLEOTIDE SEQUENCE [LARGE SCALE GENOMIC DNA]</scope>
    <source>
        <strain evidence="1">57_489</strain>
    </source>
</reference>
<proteinExistence type="predicted"/>
<dbReference type="Proteomes" id="UP000053961">
    <property type="component" value="Unassembled WGS sequence"/>
</dbReference>
<comment type="caution">
    <text evidence="1">The sequence shown here is derived from an EMBL/GenBank/DDBJ whole genome shotgun (WGS) entry which is preliminary data.</text>
</comment>
<dbReference type="Proteomes" id="UP000057043">
    <property type="component" value="Unassembled WGS sequence"/>
</dbReference>
<dbReference type="EMBL" id="LGFT01000048">
    <property type="protein sequence ID" value="KUK43784.1"/>
    <property type="molecule type" value="Genomic_DNA"/>
</dbReference>
<sequence length="135" mass="15933">MKPEIIDVIERRVKITVFRVGRIWTFKHFFGDKEIFKELADHYSRDNFRFEFLTEHERDEAFRKLAGRGFDCHLVEDLAGYVVSLDKSSKYAPVLKNSIEYAETQNERVFLMKDKVSVEEALEFGAEIYDGIIPF</sequence>
<protein>
    <submittedName>
        <fullName evidence="1">Uncharacterized protein</fullName>
    </submittedName>
</protein>
<dbReference type="EMBL" id="LGHB01000034">
    <property type="protein sequence ID" value="KUK95483.1"/>
    <property type="molecule type" value="Genomic_DNA"/>
</dbReference>
<organism evidence="1 4">
    <name type="scientific">Methanothrix harundinacea</name>
    <dbReference type="NCBI Taxonomy" id="301375"/>
    <lineage>
        <taxon>Archaea</taxon>
        <taxon>Methanobacteriati</taxon>
        <taxon>Methanobacteriota</taxon>
        <taxon>Stenosarchaea group</taxon>
        <taxon>Methanomicrobia</taxon>
        <taxon>Methanotrichales</taxon>
        <taxon>Methanotrichaceae</taxon>
        <taxon>Methanothrix</taxon>
    </lineage>
</organism>
<dbReference type="AlphaFoldDB" id="A0A101FSZ8"/>